<dbReference type="SUPFAM" id="SSF54637">
    <property type="entry name" value="Thioesterase/thiol ester dehydrase-isomerase"/>
    <property type="match status" value="1"/>
</dbReference>
<gene>
    <name evidence="2" type="ORF">IAC35_00305</name>
</gene>
<organism evidence="2 3">
    <name type="scientific">Candidatus Cryptobacteroides merdipullorum</name>
    <dbReference type="NCBI Taxonomy" id="2840771"/>
    <lineage>
        <taxon>Bacteria</taxon>
        <taxon>Pseudomonadati</taxon>
        <taxon>Bacteroidota</taxon>
        <taxon>Bacteroidia</taxon>
        <taxon>Bacteroidales</taxon>
        <taxon>Candidatus Cryptobacteroides</taxon>
    </lineage>
</organism>
<evidence type="ECO:0000313" key="3">
    <source>
        <dbReference type="Proteomes" id="UP000886881"/>
    </source>
</evidence>
<reference evidence="2" key="2">
    <citation type="journal article" date="2021" name="PeerJ">
        <title>Extensive microbial diversity within the chicken gut microbiome revealed by metagenomics and culture.</title>
        <authorList>
            <person name="Gilroy R."/>
            <person name="Ravi A."/>
            <person name="Getino M."/>
            <person name="Pursley I."/>
            <person name="Horton D.L."/>
            <person name="Alikhan N.F."/>
            <person name="Baker D."/>
            <person name="Gharbi K."/>
            <person name="Hall N."/>
            <person name="Watson M."/>
            <person name="Adriaenssens E.M."/>
            <person name="Foster-Nyarko E."/>
            <person name="Jarju S."/>
            <person name="Secka A."/>
            <person name="Antonio M."/>
            <person name="Oren A."/>
            <person name="Chaudhuri R.R."/>
            <person name="La Ragione R."/>
            <person name="Hildebrand F."/>
            <person name="Pallen M.J."/>
        </authorList>
    </citation>
    <scope>NUCLEOTIDE SEQUENCE</scope>
    <source>
        <strain evidence="2">ChiHecec2B26-709</strain>
    </source>
</reference>
<dbReference type="GO" id="GO:0016790">
    <property type="term" value="F:thiolester hydrolase activity"/>
    <property type="evidence" value="ECO:0007669"/>
    <property type="project" value="UniProtKB-ARBA"/>
</dbReference>
<comment type="caution">
    <text evidence="2">The sequence shown here is derived from an EMBL/GenBank/DDBJ whole genome shotgun (WGS) entry which is preliminary data.</text>
</comment>
<dbReference type="CDD" id="cd03443">
    <property type="entry name" value="PaaI_thioesterase"/>
    <property type="match status" value="1"/>
</dbReference>
<dbReference type="EMBL" id="DVLC01000005">
    <property type="protein sequence ID" value="HIT46283.1"/>
    <property type="molecule type" value="Genomic_DNA"/>
</dbReference>
<dbReference type="PANTHER" id="PTHR47260">
    <property type="entry name" value="UPF0644 PROTEIN PB2B4.06"/>
    <property type="match status" value="1"/>
</dbReference>
<feature type="domain" description="Thioesterase" evidence="1">
    <location>
        <begin position="55"/>
        <end position="127"/>
    </location>
</feature>
<reference evidence="2" key="1">
    <citation type="submission" date="2020-10" db="EMBL/GenBank/DDBJ databases">
        <authorList>
            <person name="Gilroy R."/>
        </authorList>
    </citation>
    <scope>NUCLEOTIDE SEQUENCE</scope>
    <source>
        <strain evidence="2">ChiHecec2B26-709</strain>
    </source>
</reference>
<name>A0A9D1KGW2_9BACT</name>
<dbReference type="Pfam" id="PF03061">
    <property type="entry name" value="4HBT"/>
    <property type="match status" value="1"/>
</dbReference>
<dbReference type="PANTHER" id="PTHR47260:SF1">
    <property type="entry name" value="UPF0644 PROTEIN PB2B4.06"/>
    <property type="match status" value="1"/>
</dbReference>
<dbReference type="AlphaFoldDB" id="A0A9D1KGW2"/>
<evidence type="ECO:0000259" key="1">
    <source>
        <dbReference type="Pfam" id="PF03061"/>
    </source>
</evidence>
<dbReference type="InterPro" id="IPR029069">
    <property type="entry name" value="HotDog_dom_sf"/>
</dbReference>
<dbReference type="InterPro" id="IPR006683">
    <property type="entry name" value="Thioestr_dom"/>
</dbReference>
<accession>A0A9D1KGW2</accession>
<dbReference type="Gene3D" id="3.10.129.10">
    <property type="entry name" value="Hotdog Thioesterase"/>
    <property type="match status" value="1"/>
</dbReference>
<proteinExistence type="predicted"/>
<sequence length="161" mass="18504">MDKIKNPYIHLHDEGYNCFACAPWNPVGLHMEFFEDGDDIVSFWEPGLNYQSWLNTLHGGIQATLLDETAGWYITRKMQTAGVTSSMNVRYRHNVPAGHGIKLEIRVKLKEIRHNLVFLEGSISHEGKVCTTADLTYFTFPQDRARKDFFFSGCELEKDSE</sequence>
<dbReference type="InterPro" id="IPR052061">
    <property type="entry name" value="PTE-AB_protein"/>
</dbReference>
<evidence type="ECO:0000313" key="2">
    <source>
        <dbReference type="EMBL" id="HIT46283.1"/>
    </source>
</evidence>
<protein>
    <submittedName>
        <fullName evidence="2">PaaI family thioesterase</fullName>
    </submittedName>
</protein>
<dbReference type="Proteomes" id="UP000886881">
    <property type="component" value="Unassembled WGS sequence"/>
</dbReference>